<comment type="function">
    <text evidence="1">Catalyzes the cleavage of beta-carotene at its central double bond (15,15') to yield two molecules of all-trans-retinal.</text>
</comment>
<keyword evidence="1" id="KW-0479">Metal-binding</keyword>
<accession>A0A345UGT7</accession>
<keyword evidence="1" id="KW-0472">Membrane</keyword>
<dbReference type="GO" id="GO:0004497">
    <property type="term" value="F:monooxygenase activity"/>
    <property type="evidence" value="ECO:0007669"/>
    <property type="project" value="UniProtKB-KW"/>
</dbReference>
<dbReference type="EMBL" id="CP027806">
    <property type="protein sequence ID" value="AXI99688.1"/>
    <property type="molecule type" value="Genomic_DNA"/>
</dbReference>
<evidence type="ECO:0000313" key="2">
    <source>
        <dbReference type="EMBL" id="AXI99688.1"/>
    </source>
</evidence>
<dbReference type="GO" id="GO:0003834">
    <property type="term" value="F:beta-carotene 15,15'-dioxygenase activity"/>
    <property type="evidence" value="ECO:0007669"/>
    <property type="project" value="UniProtKB-EC"/>
</dbReference>
<keyword evidence="1" id="KW-1003">Cell membrane</keyword>
<proteinExistence type="inferred from homology"/>
<organism evidence="2 3">
    <name type="scientific">Cyclonatronum proteinivorum</name>
    <dbReference type="NCBI Taxonomy" id="1457365"/>
    <lineage>
        <taxon>Bacteria</taxon>
        <taxon>Pseudomonadati</taxon>
        <taxon>Balneolota</taxon>
        <taxon>Balneolia</taxon>
        <taxon>Balneolales</taxon>
        <taxon>Cyclonatronaceae</taxon>
        <taxon>Cyclonatronum</taxon>
    </lineage>
</organism>
<dbReference type="Pfam" id="PF15461">
    <property type="entry name" value="BCD"/>
    <property type="match status" value="1"/>
</dbReference>
<feature type="transmembrane region" description="Helical" evidence="1">
    <location>
        <begin position="29"/>
        <end position="49"/>
    </location>
</feature>
<dbReference type="HAMAP" id="MF_02093">
    <property type="entry name" value="Beta_carotene_diox"/>
    <property type="match status" value="1"/>
</dbReference>
<comment type="cofactor">
    <cofactor evidence="1">
        <name>Fe(2+)</name>
        <dbReference type="ChEBI" id="CHEBI:29033"/>
    </cofactor>
</comment>
<keyword evidence="1" id="KW-0408">Iron</keyword>
<dbReference type="EC" id="1.13.11.63" evidence="1"/>
<dbReference type="RefSeq" id="WP_114983018.1">
    <property type="nucleotide sequence ID" value="NZ_CP027806.1"/>
</dbReference>
<evidence type="ECO:0000256" key="1">
    <source>
        <dbReference type="HAMAP-Rule" id="MF_02093"/>
    </source>
</evidence>
<keyword evidence="1" id="KW-0223">Dioxygenase</keyword>
<feature type="transmembrane region" description="Helical" evidence="1">
    <location>
        <begin position="69"/>
        <end position="98"/>
    </location>
</feature>
<dbReference type="KEGG" id="cprv:CYPRO_0401"/>
<keyword evidence="1" id="KW-1133">Transmembrane helix</keyword>
<keyword evidence="1" id="KW-0560">Oxidoreductase</keyword>
<keyword evidence="3" id="KW-1185">Reference proteome</keyword>
<comment type="subcellular location">
    <subcellularLocation>
        <location evidence="1">Cell membrane</location>
        <topology evidence="1">Multi-pass membrane protein</topology>
    </subcellularLocation>
</comment>
<protein>
    <recommendedName>
        <fullName evidence="1">Probable beta-carotene 15,15'-dioxygenase</fullName>
        <ecNumber evidence="1">1.13.11.63</ecNumber>
    </recommendedName>
</protein>
<sequence length="302" mass="33959">MNFTLWNAAVLPAAFVIVVLHLLLPGAGFWVGTVFALAGLILFGIPHGSLDHVITEKTGDGSFSLIRFLVLYLLTMLVYALFWVWLPAFSLLFFLLMSAWHFGETDLVTENPKQTFSDIAARFLQLTYGSLLLFGLLANDPQQTVDILSSLLVESSVLAGFLQLTETHSWLRFTEFYALGLRILLIRSAWFDQLRLALVLFAALFLPLLEGFLLYFCHHHAWVNLLRVKEKLYEAGQTGLRHMIKDMLPFSLISVVGIVILVLSAPLWLAQVNPVLLFFILISVLTLPHAGIMTRFYYKAAG</sequence>
<feature type="transmembrane region" description="Helical" evidence="1">
    <location>
        <begin position="275"/>
        <end position="298"/>
    </location>
</feature>
<feature type="transmembrane region" description="Helical" evidence="1">
    <location>
        <begin position="247"/>
        <end position="269"/>
    </location>
</feature>
<comment type="similarity">
    <text evidence="1">Belongs to the Brp/Blh beta-carotene diooxygenase family.</text>
</comment>
<keyword evidence="2" id="KW-0503">Monooxygenase</keyword>
<comment type="caution">
    <text evidence="1">Lacks conserved residue(s) required for the propagation of feature annotation.</text>
</comment>
<dbReference type="GO" id="GO:0010436">
    <property type="term" value="F:carotenoid dioxygenase activity"/>
    <property type="evidence" value="ECO:0007669"/>
    <property type="project" value="UniProtKB-UniRule"/>
</dbReference>
<name>A0A345UGT7_9BACT</name>
<feature type="transmembrane region" description="Helical" evidence="1">
    <location>
        <begin position="196"/>
        <end position="217"/>
    </location>
</feature>
<dbReference type="GO" id="GO:0016121">
    <property type="term" value="P:carotene catabolic process"/>
    <property type="evidence" value="ECO:0007669"/>
    <property type="project" value="UniProtKB-UniRule"/>
</dbReference>
<dbReference type="OrthoDB" id="945227at2"/>
<dbReference type="NCBIfam" id="TIGR03753">
    <property type="entry name" value="blh_monoox"/>
    <property type="match status" value="1"/>
</dbReference>
<dbReference type="AlphaFoldDB" id="A0A345UGT7"/>
<keyword evidence="1" id="KW-0812">Transmembrane</keyword>
<reference evidence="2 3" key="1">
    <citation type="submission" date="2018-03" db="EMBL/GenBank/DDBJ databases">
        <title>Phenotypic and genomic properties of Cyclonatronum proteinivorum gen. nov., sp. nov., a haloalkaliphilic bacteroidete from soda lakes possessing Na+-translocating rhodopsin.</title>
        <authorList>
            <person name="Toshchakov S.V."/>
            <person name="Korzhenkov A."/>
            <person name="Samarov N.I."/>
            <person name="Kublanov I.V."/>
            <person name="Muntyan M.S."/>
            <person name="Sorokin D.Y."/>
        </authorList>
    </citation>
    <scope>NUCLEOTIDE SEQUENCE [LARGE SCALE GENOMIC DNA]</scope>
    <source>
        <strain evidence="2 3">Omega</strain>
    </source>
</reference>
<evidence type="ECO:0000313" key="3">
    <source>
        <dbReference type="Proteomes" id="UP000254808"/>
    </source>
</evidence>
<dbReference type="GO" id="GO:0005506">
    <property type="term" value="F:iron ion binding"/>
    <property type="evidence" value="ECO:0007669"/>
    <property type="project" value="UniProtKB-UniRule"/>
</dbReference>
<dbReference type="InterPro" id="IPR022270">
    <property type="entry name" value="Blh_diox"/>
</dbReference>
<dbReference type="Proteomes" id="UP000254808">
    <property type="component" value="Chromosome"/>
</dbReference>
<comment type="catalytic activity">
    <reaction evidence="1">
        <text>all-trans-beta-carotene + O2 = 2 all-trans-retinal</text>
        <dbReference type="Rhea" id="RHEA:32887"/>
        <dbReference type="ChEBI" id="CHEBI:15379"/>
        <dbReference type="ChEBI" id="CHEBI:17579"/>
        <dbReference type="ChEBI" id="CHEBI:17898"/>
        <dbReference type="EC" id="1.13.11.63"/>
    </reaction>
</comment>
<feature type="transmembrane region" description="Helical" evidence="1">
    <location>
        <begin position="6"/>
        <end position="24"/>
    </location>
</feature>
<dbReference type="GO" id="GO:0005886">
    <property type="term" value="C:plasma membrane"/>
    <property type="evidence" value="ECO:0007669"/>
    <property type="project" value="UniProtKB-SubCell"/>
</dbReference>
<gene>
    <name evidence="2" type="ORF">CYPRO_0401</name>
</gene>